<dbReference type="InterPro" id="IPR036220">
    <property type="entry name" value="UDP-Glc/GDP-Man_DH_C_sf"/>
</dbReference>
<dbReference type="PIRSF" id="PIRSF000124">
    <property type="entry name" value="UDPglc_GDPman_dh"/>
    <property type="match status" value="1"/>
</dbReference>
<dbReference type="NCBIfam" id="TIGR03026">
    <property type="entry name" value="NDP-sugDHase"/>
    <property type="match status" value="1"/>
</dbReference>
<dbReference type="PANTHER" id="PTHR43491:SF2">
    <property type="entry name" value="UDP-N-ACETYL-D-MANNOSAMINE DEHYDROGENASE"/>
    <property type="match status" value="1"/>
</dbReference>
<dbReference type="SUPFAM" id="SSF52413">
    <property type="entry name" value="UDP-glucose/GDP-mannose dehydrogenase C-terminal domain"/>
    <property type="match status" value="1"/>
</dbReference>
<dbReference type="Gene3D" id="3.40.50.720">
    <property type="entry name" value="NAD(P)-binding Rossmann-like Domain"/>
    <property type="match status" value="2"/>
</dbReference>
<dbReference type="GO" id="GO:0051287">
    <property type="term" value="F:NAD binding"/>
    <property type="evidence" value="ECO:0007669"/>
    <property type="project" value="InterPro"/>
</dbReference>
<sequence length="420" mass="46045">MDSSNLPTIQIFGLGYIGLPTAAIMSNVGFKVIGVDVVQKVVENLNKGLLHISEPGLEDLVKEGVSSGRLFATMTPQEADVHIIAVPTPIHDDKTPDIDYVVSATKSIAGVIKTGNLVILESTVPPLTCENLISKQIENDTGLVAGRDYHLVHCPERVIPGKIIYELIHNDRIVGGTTPEATHYASEIYSQFVKGKLLQTTATTAEMCKLMENTYRDVNIALANEFAAVAERLNFNVSEAIELANHHPRVNIHNPSIGVGGHCIPVDPWFIINSAFEQTSLIQTARNINDEKPIIVANKIIEVANYDSSKSVALLGLTYKADVDDIRESPAIQITKIVSNALSNRIMICDPYVKNFNREEFSNFKGEIVDMEEVMSQANIIFILVGHSIFNNLQINKGQALFHVYNGQYSLSGPQEAKSI</sequence>
<organism evidence="6 7">
    <name type="scientific">Deinococcus irradiatisoli</name>
    <dbReference type="NCBI Taxonomy" id="2202254"/>
    <lineage>
        <taxon>Bacteria</taxon>
        <taxon>Thermotogati</taxon>
        <taxon>Deinococcota</taxon>
        <taxon>Deinococci</taxon>
        <taxon>Deinococcales</taxon>
        <taxon>Deinococcaceae</taxon>
        <taxon>Deinococcus</taxon>
    </lineage>
</organism>
<dbReference type="OrthoDB" id="9803238at2"/>
<evidence type="ECO:0000313" key="6">
    <source>
        <dbReference type="EMBL" id="AWN23733.1"/>
    </source>
</evidence>
<dbReference type="PANTHER" id="PTHR43491">
    <property type="entry name" value="UDP-N-ACETYL-D-MANNOSAMINE DEHYDROGENASE"/>
    <property type="match status" value="1"/>
</dbReference>
<keyword evidence="3" id="KW-0520">NAD</keyword>
<gene>
    <name evidence="6" type="ORF">DKM44_11245</name>
</gene>
<dbReference type="EMBL" id="CP029494">
    <property type="protein sequence ID" value="AWN23733.1"/>
    <property type="molecule type" value="Genomic_DNA"/>
</dbReference>
<dbReference type="InterPro" id="IPR028359">
    <property type="entry name" value="UDP_ManNAc/GlcNAc_DH"/>
</dbReference>
<dbReference type="KEGG" id="dez:DKM44_11245"/>
<dbReference type="InterPro" id="IPR014027">
    <property type="entry name" value="UDP-Glc/GDP-Man_DH_C"/>
</dbReference>
<accession>A0A2Z3JEZ7</accession>
<keyword evidence="2" id="KW-0560">Oxidoreductase</keyword>
<dbReference type="PIRSF" id="PIRSF500136">
    <property type="entry name" value="UDP_ManNAc_DH"/>
    <property type="match status" value="1"/>
</dbReference>
<dbReference type="RefSeq" id="WP_109827461.1">
    <property type="nucleotide sequence ID" value="NZ_CP029494.1"/>
</dbReference>
<keyword evidence="7" id="KW-1185">Reference proteome</keyword>
<dbReference type="InterPro" id="IPR014026">
    <property type="entry name" value="UDP-Glc/GDP-Man_DH_dimer"/>
</dbReference>
<evidence type="ECO:0000259" key="5">
    <source>
        <dbReference type="SMART" id="SM00984"/>
    </source>
</evidence>
<feature type="domain" description="UDP-glucose/GDP-mannose dehydrogenase C-terminal" evidence="5">
    <location>
        <begin position="313"/>
        <end position="407"/>
    </location>
</feature>
<dbReference type="GO" id="GO:0000271">
    <property type="term" value="P:polysaccharide biosynthetic process"/>
    <property type="evidence" value="ECO:0007669"/>
    <property type="project" value="InterPro"/>
</dbReference>
<dbReference type="SUPFAM" id="SSF48179">
    <property type="entry name" value="6-phosphogluconate dehydrogenase C-terminal domain-like"/>
    <property type="match status" value="1"/>
</dbReference>
<evidence type="ECO:0000256" key="3">
    <source>
        <dbReference type="ARBA" id="ARBA00023027"/>
    </source>
</evidence>
<name>A0A2Z3JEZ7_9DEIO</name>
<dbReference type="InterPro" id="IPR008927">
    <property type="entry name" value="6-PGluconate_DH-like_C_sf"/>
</dbReference>
<dbReference type="InterPro" id="IPR001732">
    <property type="entry name" value="UDP-Glc/GDP-Man_DH_N"/>
</dbReference>
<dbReference type="SUPFAM" id="SSF51735">
    <property type="entry name" value="NAD(P)-binding Rossmann-fold domains"/>
    <property type="match status" value="1"/>
</dbReference>
<evidence type="ECO:0000256" key="2">
    <source>
        <dbReference type="ARBA" id="ARBA00023002"/>
    </source>
</evidence>
<dbReference type="InterPro" id="IPR017476">
    <property type="entry name" value="UDP-Glc/GDP-Man"/>
</dbReference>
<evidence type="ECO:0000256" key="1">
    <source>
        <dbReference type="ARBA" id="ARBA00006601"/>
    </source>
</evidence>
<reference evidence="6 7" key="1">
    <citation type="submission" date="2018-05" db="EMBL/GenBank/DDBJ databases">
        <title>Complete Genome Sequence of Deinococcus sp. strain 17bor-2.</title>
        <authorList>
            <person name="Srinivasan S."/>
        </authorList>
    </citation>
    <scope>NUCLEOTIDE SEQUENCE [LARGE SCALE GENOMIC DNA]</scope>
    <source>
        <strain evidence="6 7">17bor-2</strain>
    </source>
</reference>
<dbReference type="SMART" id="SM00984">
    <property type="entry name" value="UDPG_MGDP_dh_C"/>
    <property type="match status" value="1"/>
</dbReference>
<dbReference type="AlphaFoldDB" id="A0A2Z3JEZ7"/>
<dbReference type="InterPro" id="IPR036291">
    <property type="entry name" value="NAD(P)-bd_dom_sf"/>
</dbReference>
<evidence type="ECO:0000256" key="4">
    <source>
        <dbReference type="PIRNR" id="PIRNR000124"/>
    </source>
</evidence>
<dbReference type="Pfam" id="PF00984">
    <property type="entry name" value="UDPG_MGDP_dh"/>
    <property type="match status" value="1"/>
</dbReference>
<dbReference type="GO" id="GO:0016616">
    <property type="term" value="F:oxidoreductase activity, acting on the CH-OH group of donors, NAD or NADP as acceptor"/>
    <property type="evidence" value="ECO:0007669"/>
    <property type="project" value="InterPro"/>
</dbReference>
<comment type="similarity">
    <text evidence="1 4">Belongs to the UDP-glucose/GDP-mannose dehydrogenase family.</text>
</comment>
<dbReference type="GO" id="GO:0016628">
    <property type="term" value="F:oxidoreductase activity, acting on the CH-CH group of donors, NAD or NADP as acceptor"/>
    <property type="evidence" value="ECO:0007669"/>
    <property type="project" value="InterPro"/>
</dbReference>
<protein>
    <submittedName>
        <fullName evidence="6">UDP-N-acetyl-D-mannosamine dehydrogenase</fullName>
    </submittedName>
</protein>
<evidence type="ECO:0000313" key="7">
    <source>
        <dbReference type="Proteomes" id="UP000245368"/>
    </source>
</evidence>
<dbReference type="Pfam" id="PF03721">
    <property type="entry name" value="UDPG_MGDP_dh_N"/>
    <property type="match status" value="1"/>
</dbReference>
<proteinExistence type="inferred from homology"/>
<dbReference type="Pfam" id="PF03720">
    <property type="entry name" value="UDPG_MGDP_dh_C"/>
    <property type="match status" value="1"/>
</dbReference>
<dbReference type="Proteomes" id="UP000245368">
    <property type="component" value="Chromosome"/>
</dbReference>